<keyword evidence="7" id="KW-1185">Reference proteome</keyword>
<keyword evidence="4" id="KW-0472">Membrane</keyword>
<feature type="domain" description="Signal transduction histidine kinase subgroup 3 dimerisation and phosphoacceptor" evidence="5">
    <location>
        <begin position="199"/>
        <end position="265"/>
    </location>
</feature>
<feature type="transmembrane region" description="Helical" evidence="4">
    <location>
        <begin position="89"/>
        <end position="120"/>
    </location>
</feature>
<dbReference type="PANTHER" id="PTHR24421">
    <property type="entry name" value="NITRATE/NITRITE SENSOR PROTEIN NARX-RELATED"/>
    <property type="match status" value="1"/>
</dbReference>
<keyword evidence="1" id="KW-0808">Transferase</keyword>
<evidence type="ECO:0000256" key="2">
    <source>
        <dbReference type="ARBA" id="ARBA00022777"/>
    </source>
</evidence>
<proteinExistence type="predicted"/>
<dbReference type="SUPFAM" id="SSF55874">
    <property type="entry name" value="ATPase domain of HSP90 chaperone/DNA topoisomerase II/histidine kinase"/>
    <property type="match status" value="1"/>
</dbReference>
<dbReference type="EMBL" id="BAAARW010000005">
    <property type="protein sequence ID" value="GAA2407399.1"/>
    <property type="molecule type" value="Genomic_DNA"/>
</dbReference>
<accession>A0ABP5VP31</accession>
<dbReference type="Gene3D" id="3.30.565.10">
    <property type="entry name" value="Histidine kinase-like ATPase, C-terminal domain"/>
    <property type="match status" value="1"/>
</dbReference>
<feature type="transmembrane region" description="Helical" evidence="4">
    <location>
        <begin position="23"/>
        <end position="42"/>
    </location>
</feature>
<comment type="caution">
    <text evidence="6">The sequence shown here is derived from an EMBL/GenBank/DDBJ whole genome shotgun (WGS) entry which is preliminary data.</text>
</comment>
<name>A0ABP5VP31_9ACTN</name>
<sequence length="387" mass="42120">MGATTAELQEHAAGRLESYRRTIYWTFLAAALAVLAPAATVLVHSYGDIGLPVAVAAAAGTAVFLGYYARLVRLGLAGRLPRRDIVGSGAVTFLLSLMMVTNPLWCIVPIFWLSSVALWVRGRSRKVALCLVGSAVAAPIGSLNGEWHWYEPFVLFAFFTASCGLAYYLNYYSYQRMWDLHLEADATREAQARLAVTEERLRFSRDLHDLLGHSLSLIAVKSELAMRMTEAEPARAREEMADVRRAAREALREVRAAVRGYRAVELDAELAGVRAVLEAAGVRCEIGDPPPDLPSEVRSVLAWVIREGATNVIKHSEAGRCAVTITPYGDSVVLEMSNDGARQSRRPAGSGLAGMAERVEILGGTLTHGRRDRDGFLLRAVVPVGEA</sequence>
<keyword evidence="3" id="KW-0902">Two-component regulatory system</keyword>
<dbReference type="InterPro" id="IPR036890">
    <property type="entry name" value="HATPase_C_sf"/>
</dbReference>
<keyword evidence="4" id="KW-1133">Transmembrane helix</keyword>
<evidence type="ECO:0000313" key="7">
    <source>
        <dbReference type="Proteomes" id="UP001501231"/>
    </source>
</evidence>
<evidence type="ECO:0000313" key="6">
    <source>
        <dbReference type="EMBL" id="GAA2407399.1"/>
    </source>
</evidence>
<evidence type="ECO:0000256" key="3">
    <source>
        <dbReference type="ARBA" id="ARBA00023012"/>
    </source>
</evidence>
<keyword evidence="2" id="KW-0418">Kinase</keyword>
<gene>
    <name evidence="6" type="ORF">GCM10010191_14660</name>
</gene>
<dbReference type="Gene3D" id="1.20.5.1930">
    <property type="match status" value="1"/>
</dbReference>
<feature type="transmembrane region" description="Helical" evidence="4">
    <location>
        <begin position="149"/>
        <end position="169"/>
    </location>
</feature>
<dbReference type="PANTHER" id="PTHR24421:SF63">
    <property type="entry name" value="SENSOR HISTIDINE KINASE DESK"/>
    <property type="match status" value="1"/>
</dbReference>
<evidence type="ECO:0000256" key="1">
    <source>
        <dbReference type="ARBA" id="ARBA00022679"/>
    </source>
</evidence>
<organism evidence="6 7">
    <name type="scientific">Actinomadura vinacea</name>
    <dbReference type="NCBI Taxonomy" id="115336"/>
    <lineage>
        <taxon>Bacteria</taxon>
        <taxon>Bacillati</taxon>
        <taxon>Actinomycetota</taxon>
        <taxon>Actinomycetes</taxon>
        <taxon>Streptosporangiales</taxon>
        <taxon>Thermomonosporaceae</taxon>
        <taxon>Actinomadura</taxon>
    </lineage>
</organism>
<keyword evidence="4" id="KW-0812">Transmembrane</keyword>
<dbReference type="RefSeq" id="WP_344587799.1">
    <property type="nucleotide sequence ID" value="NZ_BAAARW010000005.1"/>
</dbReference>
<dbReference type="SUPFAM" id="SSF103473">
    <property type="entry name" value="MFS general substrate transporter"/>
    <property type="match status" value="1"/>
</dbReference>
<dbReference type="Proteomes" id="UP001501231">
    <property type="component" value="Unassembled WGS sequence"/>
</dbReference>
<evidence type="ECO:0000259" key="5">
    <source>
        <dbReference type="Pfam" id="PF07730"/>
    </source>
</evidence>
<dbReference type="InterPro" id="IPR050482">
    <property type="entry name" value="Sensor_HK_TwoCompSys"/>
</dbReference>
<feature type="transmembrane region" description="Helical" evidence="4">
    <location>
        <begin position="49"/>
        <end position="69"/>
    </location>
</feature>
<reference evidence="7" key="1">
    <citation type="journal article" date="2019" name="Int. J. Syst. Evol. Microbiol.">
        <title>The Global Catalogue of Microorganisms (GCM) 10K type strain sequencing project: providing services to taxonomists for standard genome sequencing and annotation.</title>
        <authorList>
            <consortium name="The Broad Institute Genomics Platform"/>
            <consortium name="The Broad Institute Genome Sequencing Center for Infectious Disease"/>
            <person name="Wu L."/>
            <person name="Ma J."/>
        </authorList>
    </citation>
    <scope>NUCLEOTIDE SEQUENCE [LARGE SCALE GENOMIC DNA]</scope>
    <source>
        <strain evidence="7">JCM 3325</strain>
    </source>
</reference>
<dbReference type="CDD" id="cd16917">
    <property type="entry name" value="HATPase_UhpB-NarQ-NarX-like"/>
    <property type="match status" value="1"/>
</dbReference>
<protein>
    <recommendedName>
        <fullName evidence="5">Signal transduction histidine kinase subgroup 3 dimerisation and phosphoacceptor domain-containing protein</fullName>
    </recommendedName>
</protein>
<dbReference type="InterPro" id="IPR036259">
    <property type="entry name" value="MFS_trans_sf"/>
</dbReference>
<dbReference type="InterPro" id="IPR011712">
    <property type="entry name" value="Sig_transdc_His_kin_sub3_dim/P"/>
</dbReference>
<evidence type="ECO:0000256" key="4">
    <source>
        <dbReference type="SAM" id="Phobius"/>
    </source>
</evidence>
<dbReference type="Pfam" id="PF07730">
    <property type="entry name" value="HisKA_3"/>
    <property type="match status" value="1"/>
</dbReference>